<keyword evidence="1" id="KW-1133">Transmembrane helix</keyword>
<feature type="transmembrane region" description="Helical" evidence="1">
    <location>
        <begin position="12"/>
        <end position="32"/>
    </location>
</feature>
<dbReference type="InterPro" id="IPR038690">
    <property type="entry name" value="NusG_2_sf"/>
</dbReference>
<keyword evidence="1" id="KW-0472">Membrane</keyword>
<proteinExistence type="predicted"/>
<keyword evidence="1" id="KW-0812">Transmembrane</keyword>
<dbReference type="Pfam" id="PF07009">
    <property type="entry name" value="NusG_II"/>
    <property type="match status" value="1"/>
</dbReference>
<dbReference type="CDD" id="cd09846">
    <property type="entry name" value="DUF1312"/>
    <property type="match status" value="1"/>
</dbReference>
<evidence type="ECO:0000256" key="1">
    <source>
        <dbReference type="SAM" id="Phobius"/>
    </source>
</evidence>
<sequence length="132" mass="15201">MKERKFLKPSDIIFVTVAIVFGIGWYFFQFTYENGNVSSQKTIFVRIQGEEILKVKEPGEFIIRNQEGKYITTLHFDGNKVWVTDSNCPDKICEKTGKIGPGGSIICVPNRMIIEFKTDEKKGEKKIDVETW</sequence>
<reference evidence="2" key="1">
    <citation type="journal article" date="2020" name="mSystems">
        <title>Genome- and Community-Level Interaction Insights into Carbon Utilization and Element Cycling Functions of Hydrothermarchaeota in Hydrothermal Sediment.</title>
        <authorList>
            <person name="Zhou Z."/>
            <person name="Liu Y."/>
            <person name="Xu W."/>
            <person name="Pan J."/>
            <person name="Luo Z.H."/>
            <person name="Li M."/>
        </authorList>
    </citation>
    <scope>NUCLEOTIDE SEQUENCE [LARGE SCALE GENOMIC DNA]</scope>
    <source>
        <strain evidence="2">SpSt-609</strain>
    </source>
</reference>
<protein>
    <submittedName>
        <fullName evidence="2">NusG domain II-containing protein</fullName>
    </submittedName>
</protein>
<accession>A0A7C4VSD5</accession>
<name>A0A7C4VSD5_9BACT</name>
<gene>
    <name evidence="2" type="ORF">ENT77_00030</name>
</gene>
<dbReference type="Gene3D" id="2.60.320.10">
    <property type="entry name" value="N-utilization substance G protein NusG, insert domain"/>
    <property type="match status" value="1"/>
</dbReference>
<evidence type="ECO:0000313" key="2">
    <source>
        <dbReference type="EMBL" id="HGU39585.1"/>
    </source>
</evidence>
<dbReference type="AlphaFoldDB" id="A0A7C4VSD5"/>
<dbReference type="EMBL" id="DSZY01000001">
    <property type="protein sequence ID" value="HGU39585.1"/>
    <property type="molecule type" value="Genomic_DNA"/>
</dbReference>
<organism evidence="2">
    <name type="scientific">Fervidobacterium thailandense</name>
    <dbReference type="NCBI Taxonomy" id="1008305"/>
    <lineage>
        <taxon>Bacteria</taxon>
        <taxon>Thermotogati</taxon>
        <taxon>Thermotogota</taxon>
        <taxon>Thermotogae</taxon>
        <taxon>Thermotogales</taxon>
        <taxon>Fervidobacteriaceae</taxon>
        <taxon>Fervidobacterium</taxon>
    </lineage>
</organism>
<comment type="caution">
    <text evidence="2">The sequence shown here is derived from an EMBL/GenBank/DDBJ whole genome shotgun (WGS) entry which is preliminary data.</text>
</comment>